<keyword evidence="7" id="KW-1185">Reference proteome</keyword>
<name>A0ABU3TRL4_9BACT</name>
<feature type="domain" description="Gfo/Idh/MocA-like oxidoreductase N-terminal" evidence="4">
    <location>
        <begin position="11"/>
        <end position="120"/>
    </location>
</feature>
<evidence type="ECO:0000256" key="1">
    <source>
        <dbReference type="ARBA" id="ARBA00010928"/>
    </source>
</evidence>
<dbReference type="InterPro" id="IPR036291">
    <property type="entry name" value="NAD(P)-bd_dom_sf"/>
</dbReference>
<dbReference type="InterPro" id="IPR000683">
    <property type="entry name" value="Gfo/Idh/MocA-like_OxRdtase_N"/>
</dbReference>
<evidence type="ECO:0000259" key="5">
    <source>
        <dbReference type="Pfam" id="PF02894"/>
    </source>
</evidence>
<dbReference type="Pfam" id="PF01408">
    <property type="entry name" value="GFO_IDH_MocA"/>
    <property type="match status" value="1"/>
</dbReference>
<dbReference type="Proteomes" id="UP001249959">
    <property type="component" value="Unassembled WGS sequence"/>
</dbReference>
<dbReference type="PANTHER" id="PTHR43708">
    <property type="entry name" value="CONSERVED EXPRESSED OXIDOREDUCTASE (EUROFUNG)"/>
    <property type="match status" value="1"/>
</dbReference>
<evidence type="ECO:0000313" key="6">
    <source>
        <dbReference type="EMBL" id="MDU0808503.1"/>
    </source>
</evidence>
<proteinExistence type="inferred from homology"/>
<dbReference type="Gene3D" id="3.30.360.10">
    <property type="entry name" value="Dihydrodipicolinate Reductase, domain 2"/>
    <property type="match status" value="1"/>
</dbReference>
<comment type="similarity">
    <text evidence="1">Belongs to the Gfo/Idh/MocA family.</text>
</comment>
<accession>A0ABU3TRL4</accession>
<dbReference type="Pfam" id="PF02894">
    <property type="entry name" value="GFO_IDH_MocA_C"/>
    <property type="match status" value="1"/>
</dbReference>
<protein>
    <submittedName>
        <fullName evidence="6">Gfo/Idh/MocA family oxidoreductase</fullName>
    </submittedName>
</protein>
<dbReference type="InterPro" id="IPR004104">
    <property type="entry name" value="Gfo/Idh/MocA-like_OxRdtase_C"/>
</dbReference>
<evidence type="ECO:0000259" key="4">
    <source>
        <dbReference type="Pfam" id="PF01408"/>
    </source>
</evidence>
<reference evidence="6 7" key="1">
    <citation type="submission" date="2023-09" db="EMBL/GenBank/DDBJ databases">
        <title>Aquirufa genomes.</title>
        <authorList>
            <person name="Pitt A."/>
        </authorList>
    </citation>
    <scope>NUCLEOTIDE SEQUENCE [LARGE SCALE GENOMIC DNA]</scope>
    <source>
        <strain evidence="6 7">LEOWEIH-7C</strain>
    </source>
</reference>
<dbReference type="EMBL" id="JAVNWW010000001">
    <property type="protein sequence ID" value="MDU0808503.1"/>
    <property type="molecule type" value="Genomic_DNA"/>
</dbReference>
<comment type="caution">
    <text evidence="6">The sequence shown here is derived from an EMBL/GenBank/DDBJ whole genome shotgun (WGS) entry which is preliminary data.</text>
</comment>
<sequence>MKAIQTALLSYGMSGRIFHAPFLEVHSGFELVGSYERSQKNIQKAYPGTHSYDSLDEVIQDADIELIIVNTPIPTHFEYASKALKAGKHVVVEKAFTNSTAEALELQKIASKAGKHIFVYQNRRWDSDFLTVKKVLTSGQLGDIVEAEFHFDRYNGAKSPKMHKELPGPGAGIIFDLGPHIIDQALHLFGNPTHVFADLRKTRPGTEVEDLFEILLYYPEMRVRLKAGYYFKVPVPAFQLHGKLGSFIKTRSDRQEADLDAGRKPQGDSWGQENPQDYGVMHVDGGNPERVPSENGDFMAFYENVFQSLRGEEQPAVSVQDGINSMRVIDAAMESSREKRVFTY</sequence>
<dbReference type="InterPro" id="IPR051317">
    <property type="entry name" value="Gfo/Idh/MocA_oxidoreduct"/>
</dbReference>
<feature type="domain" description="Gfo/Idh/MocA-like oxidoreductase C-terminal" evidence="5">
    <location>
        <begin position="133"/>
        <end position="340"/>
    </location>
</feature>
<gene>
    <name evidence="6" type="ORF">PQG45_05575</name>
</gene>
<evidence type="ECO:0000313" key="7">
    <source>
        <dbReference type="Proteomes" id="UP001249959"/>
    </source>
</evidence>
<dbReference type="Gene3D" id="3.40.50.720">
    <property type="entry name" value="NAD(P)-binding Rossmann-like Domain"/>
    <property type="match status" value="1"/>
</dbReference>
<dbReference type="SUPFAM" id="SSF51735">
    <property type="entry name" value="NAD(P)-binding Rossmann-fold domains"/>
    <property type="match status" value="1"/>
</dbReference>
<dbReference type="RefSeq" id="WP_316070431.1">
    <property type="nucleotide sequence ID" value="NZ_JAVNWW010000001.1"/>
</dbReference>
<feature type="region of interest" description="Disordered" evidence="3">
    <location>
        <begin position="255"/>
        <end position="277"/>
    </location>
</feature>
<evidence type="ECO:0000256" key="2">
    <source>
        <dbReference type="ARBA" id="ARBA00023002"/>
    </source>
</evidence>
<dbReference type="PANTHER" id="PTHR43708:SF5">
    <property type="entry name" value="CONSERVED EXPRESSED OXIDOREDUCTASE (EUROFUNG)-RELATED"/>
    <property type="match status" value="1"/>
</dbReference>
<evidence type="ECO:0000256" key="3">
    <source>
        <dbReference type="SAM" id="MobiDB-lite"/>
    </source>
</evidence>
<organism evidence="6 7">
    <name type="scientific">Aquirufa regiilacus</name>
    <dbReference type="NCBI Taxonomy" id="3024868"/>
    <lineage>
        <taxon>Bacteria</taxon>
        <taxon>Pseudomonadati</taxon>
        <taxon>Bacteroidota</taxon>
        <taxon>Cytophagia</taxon>
        <taxon>Cytophagales</taxon>
        <taxon>Flectobacillaceae</taxon>
        <taxon>Aquirufa</taxon>
    </lineage>
</organism>
<keyword evidence="2" id="KW-0560">Oxidoreductase</keyword>
<feature type="compositionally biased region" description="Basic and acidic residues" evidence="3">
    <location>
        <begin position="255"/>
        <end position="266"/>
    </location>
</feature>